<evidence type="ECO:0000313" key="9">
    <source>
        <dbReference type="EMBL" id="PWI73686.1"/>
    </source>
</evidence>
<dbReference type="InterPro" id="IPR007603">
    <property type="entry name" value="Choline_transptr-like"/>
</dbReference>
<dbReference type="Pfam" id="PF04515">
    <property type="entry name" value="Choline_transpo"/>
    <property type="match status" value="1"/>
</dbReference>
<dbReference type="EMBL" id="LCWV01000004">
    <property type="protein sequence ID" value="PWI73686.1"/>
    <property type="molecule type" value="Genomic_DNA"/>
</dbReference>
<comment type="similarity">
    <text evidence="2">Belongs to the CTL (choline transporter-like) family.</text>
</comment>
<feature type="transmembrane region" description="Helical" evidence="7">
    <location>
        <begin position="582"/>
        <end position="601"/>
    </location>
</feature>
<comment type="subcellular location">
    <subcellularLocation>
        <location evidence="1">Membrane</location>
        <topology evidence="1">Multi-pass membrane protein</topology>
    </subcellularLocation>
</comment>
<accession>A0A2U3EGN5</accession>
<evidence type="ECO:0000256" key="7">
    <source>
        <dbReference type="SAM" id="Phobius"/>
    </source>
</evidence>
<feature type="transmembrane region" description="Helical" evidence="7">
    <location>
        <begin position="540"/>
        <end position="557"/>
    </location>
</feature>
<dbReference type="GO" id="GO:0005886">
    <property type="term" value="C:plasma membrane"/>
    <property type="evidence" value="ECO:0007669"/>
    <property type="project" value="TreeGrafter"/>
</dbReference>
<feature type="transmembrane region" description="Helical" evidence="7">
    <location>
        <begin position="500"/>
        <end position="520"/>
    </location>
</feature>
<gene>
    <name evidence="9" type="ORF">PCL_08962</name>
    <name evidence="8" type="ORF">Purlil1_8272</name>
</gene>
<feature type="compositionally biased region" description="Polar residues" evidence="6">
    <location>
        <begin position="157"/>
        <end position="174"/>
    </location>
</feature>
<evidence type="ECO:0000256" key="4">
    <source>
        <dbReference type="ARBA" id="ARBA00022989"/>
    </source>
</evidence>
<evidence type="ECO:0000256" key="1">
    <source>
        <dbReference type="ARBA" id="ARBA00004141"/>
    </source>
</evidence>
<name>A0A2U3EGN5_PURLI</name>
<feature type="transmembrane region" description="Helical" evidence="7">
    <location>
        <begin position="472"/>
        <end position="493"/>
    </location>
</feature>
<evidence type="ECO:0000256" key="3">
    <source>
        <dbReference type="ARBA" id="ARBA00022692"/>
    </source>
</evidence>
<feature type="transmembrane region" description="Helical" evidence="7">
    <location>
        <begin position="831"/>
        <end position="864"/>
    </location>
</feature>
<feature type="compositionally biased region" description="Polar residues" evidence="6">
    <location>
        <begin position="271"/>
        <end position="281"/>
    </location>
</feature>
<feature type="transmembrane region" description="Helical" evidence="7">
    <location>
        <begin position="791"/>
        <end position="811"/>
    </location>
</feature>
<feature type="compositionally biased region" description="Basic and acidic residues" evidence="6">
    <location>
        <begin position="282"/>
        <end position="294"/>
    </location>
</feature>
<dbReference type="PANTHER" id="PTHR12385">
    <property type="entry name" value="CHOLINE TRANSPORTER-LIKE (SLC FAMILY 44)"/>
    <property type="match status" value="1"/>
</dbReference>
<reference evidence="9 10" key="2">
    <citation type="journal article" date="2016" name="Front. Microbiol.">
        <title>Genome and transcriptome sequences reveal the specific parasitism of the nematophagous Purpureocillium lilacinum 36-1.</title>
        <authorList>
            <person name="Xie J."/>
            <person name="Li S."/>
            <person name="Mo C."/>
            <person name="Xiao X."/>
            <person name="Peng D."/>
            <person name="Wang G."/>
            <person name="Xiao Y."/>
        </authorList>
    </citation>
    <scope>NUCLEOTIDE SEQUENCE [LARGE SCALE GENOMIC DNA]</scope>
    <source>
        <strain evidence="9 10">36-1</strain>
    </source>
</reference>
<dbReference type="Proteomes" id="UP001287286">
    <property type="component" value="Unassembled WGS sequence"/>
</dbReference>
<comment type="caution">
    <text evidence="9">The sequence shown here is derived from an EMBL/GenBank/DDBJ whole genome shotgun (WGS) entry which is preliminary data.</text>
</comment>
<proteinExistence type="inferred from homology"/>
<dbReference type="AlphaFoldDB" id="A0A2U3EGN5"/>
<feature type="compositionally biased region" description="Polar residues" evidence="6">
    <location>
        <begin position="299"/>
        <end position="311"/>
    </location>
</feature>
<feature type="region of interest" description="Disordered" evidence="6">
    <location>
        <begin position="157"/>
        <end position="208"/>
    </location>
</feature>
<dbReference type="GO" id="GO:0022857">
    <property type="term" value="F:transmembrane transporter activity"/>
    <property type="evidence" value="ECO:0007669"/>
    <property type="project" value="InterPro"/>
</dbReference>
<evidence type="ECO:0000313" key="11">
    <source>
        <dbReference type="Proteomes" id="UP001287286"/>
    </source>
</evidence>
<protein>
    <submittedName>
        <fullName evidence="9">Ctl transporter</fullName>
    </submittedName>
</protein>
<keyword evidence="5 7" id="KW-0472">Membrane</keyword>
<dbReference type="EMBL" id="JAWRVI010000032">
    <property type="protein sequence ID" value="KAK4087424.1"/>
    <property type="molecule type" value="Genomic_DNA"/>
</dbReference>
<dbReference type="Proteomes" id="UP000245956">
    <property type="component" value="Unassembled WGS sequence"/>
</dbReference>
<reference evidence="9" key="1">
    <citation type="submission" date="2015-05" db="EMBL/GenBank/DDBJ databases">
        <authorList>
            <person name="Wang D.B."/>
            <person name="Wang M."/>
        </authorList>
    </citation>
    <scope>NUCLEOTIDE SEQUENCE</scope>
    <source>
        <strain evidence="9">36-1</strain>
    </source>
</reference>
<evidence type="ECO:0000256" key="2">
    <source>
        <dbReference type="ARBA" id="ARBA00007168"/>
    </source>
</evidence>
<feature type="transmembrane region" description="Helical" evidence="7">
    <location>
        <begin position="430"/>
        <end position="452"/>
    </location>
</feature>
<evidence type="ECO:0000313" key="8">
    <source>
        <dbReference type="EMBL" id="KAK4087424.1"/>
    </source>
</evidence>
<reference evidence="8 11" key="4">
    <citation type="journal article" date="2024" name="Microbiol. Resour. Announc.">
        <title>Genome annotations for the ascomycete fungi Trichoderma harzianum, Trichoderma aggressivum, and Purpureocillium lilacinum.</title>
        <authorList>
            <person name="Beijen E.P.W."/>
            <person name="Ohm R.A."/>
        </authorList>
    </citation>
    <scope>NUCLEOTIDE SEQUENCE [LARGE SCALE GENOMIC DNA]</scope>
    <source>
        <strain evidence="8 11">CBS 150709</strain>
    </source>
</reference>
<feature type="compositionally biased region" description="Acidic residues" evidence="6">
    <location>
        <begin position="349"/>
        <end position="358"/>
    </location>
</feature>
<keyword evidence="3 7" id="KW-0812">Transmembrane</keyword>
<organism evidence="9 10">
    <name type="scientific">Purpureocillium lilacinum</name>
    <name type="common">Paecilomyces lilacinus</name>
    <dbReference type="NCBI Taxonomy" id="33203"/>
    <lineage>
        <taxon>Eukaryota</taxon>
        <taxon>Fungi</taxon>
        <taxon>Dikarya</taxon>
        <taxon>Ascomycota</taxon>
        <taxon>Pezizomycotina</taxon>
        <taxon>Sordariomycetes</taxon>
        <taxon>Hypocreomycetidae</taxon>
        <taxon>Hypocreales</taxon>
        <taxon>Ophiocordycipitaceae</taxon>
        <taxon>Purpureocillium</taxon>
    </lineage>
</organism>
<evidence type="ECO:0000313" key="10">
    <source>
        <dbReference type="Proteomes" id="UP000245956"/>
    </source>
</evidence>
<evidence type="ECO:0000256" key="5">
    <source>
        <dbReference type="ARBA" id="ARBA00023136"/>
    </source>
</evidence>
<evidence type="ECO:0000256" key="6">
    <source>
        <dbReference type="SAM" id="MobiDB-lite"/>
    </source>
</evidence>
<keyword evidence="11" id="KW-1185">Reference proteome</keyword>
<dbReference type="PANTHER" id="PTHR12385:SF88">
    <property type="entry name" value="CHOLINE TRANSPORTER-LIKE PROTEIN CTL1"/>
    <property type="match status" value="1"/>
</dbReference>
<feature type="transmembrane region" description="Helical" evidence="7">
    <location>
        <begin position="621"/>
        <end position="640"/>
    </location>
</feature>
<reference evidence="8" key="3">
    <citation type="submission" date="2023-11" db="EMBL/GenBank/DDBJ databases">
        <authorList>
            <person name="Beijen E."/>
            <person name="Ohm R.A."/>
        </authorList>
    </citation>
    <scope>NUCLEOTIDE SEQUENCE</scope>
    <source>
        <strain evidence="8">CBS 150709</strain>
    </source>
</reference>
<feature type="region of interest" description="Disordered" evidence="6">
    <location>
        <begin position="268"/>
        <end position="386"/>
    </location>
</feature>
<keyword evidence="4 7" id="KW-1133">Transmembrane helix</keyword>
<sequence>MGHSLVTHPPTPAAASRRMTNPPVHLHWASLLITDRSLFLFLVLRRISLSIIIFVLASARSPPASFILCKQYRHRIVIAVGPFPPLVCLAHTTLICCLDHPSAFRDTCSTSPARWLFSFALATTIDHSVSIGVAAPRTTRGGDASRFLAQSQSRLSNFAGQTDNDQPPRTSDWTASRPGRQTRDAGRGNAPSRSFLSRGYGGNPYQQTGAGSRFGNLAFASRISAAQDAPLFHSTLDEFREEDDEEEREREAADLFALQRSRRVAAASKLAESTESANSRGSIEDSRGGMDHPYRQRGIKSSWNGTRSSHQPRPAHDTLLEEAEEVPPAAGEHPSPDSKGKMVDVGLESQEDPDEDPPESLLGGEAPTDSSPPPFQQFKSHTERTPFMLNRSETNESEVSSIRRQDPAEFEQAQPGNLLIEGELFRHDPFFAWIFLISFAGMMSTFVLVWLHTSPSKSPVGDTIYSTLQKSFHMLAVDTVVAVLVSFVWLAALRSFVRPLVSVILIAVPVIMLSFSLYSFISSFKGRTHGGSAQDRVMRWLSLIPAASCILWLWLVVKGRRAIHQAIEILQFSSKILAQNPGLLLVGFGTLALIVVWTWGWLAMFTRVFMGGYFSKSLVRFVIQVSSWWLGAAFIFMYLWTLSVINAVHRATTAATVSQWYFHRNAAPATPSKEIVLAAAAHATTTIFGSICESTLLSLLIRAPLLFLPRRIGGAITNLAAFWIPTPIIALTNPLTVTYGAIHSQSLATSARGLDQMEIVSPAIPTTTLTPRTLRVRGQPNGLLPYRLAKLLLVATRLIMATGLGFAGWVITAKQLRIQLPEGTGMRGSAYAYVVGIMASFIGYSVMGAMEGILSGIVDAVLICYGSERRMDRGHGRYCLEAAYLFGERRIGEEGYA</sequence>